<name>A0A2A6BVJ6_PRIPA</name>
<reference evidence="2" key="1">
    <citation type="journal article" date="2008" name="Nat. Genet.">
        <title>The Pristionchus pacificus genome provides a unique perspective on nematode lifestyle and parasitism.</title>
        <authorList>
            <person name="Dieterich C."/>
            <person name="Clifton S.W."/>
            <person name="Schuster L.N."/>
            <person name="Chinwalla A."/>
            <person name="Delehaunty K."/>
            <person name="Dinkelacker I."/>
            <person name="Fulton L."/>
            <person name="Fulton R."/>
            <person name="Godfrey J."/>
            <person name="Minx P."/>
            <person name="Mitreva M."/>
            <person name="Roeseler W."/>
            <person name="Tian H."/>
            <person name="Witte H."/>
            <person name="Yang S.P."/>
            <person name="Wilson R.K."/>
            <person name="Sommer R.J."/>
        </authorList>
    </citation>
    <scope>NUCLEOTIDE SEQUENCE [LARGE SCALE GENOMIC DNA]</scope>
    <source>
        <strain evidence="2">PS312</strain>
    </source>
</reference>
<reference evidence="1" key="2">
    <citation type="submission" date="2022-06" db="UniProtKB">
        <authorList>
            <consortium name="EnsemblMetazoa"/>
        </authorList>
    </citation>
    <scope>IDENTIFICATION</scope>
    <source>
        <strain evidence="1">PS312</strain>
    </source>
</reference>
<keyword evidence="2" id="KW-1185">Reference proteome</keyword>
<accession>A0A2A6BVJ6</accession>
<dbReference type="AlphaFoldDB" id="A0A2A6BVJ6"/>
<gene>
    <name evidence="1" type="primary">WBGene00281121</name>
</gene>
<proteinExistence type="predicted"/>
<accession>A0A8R1V0G9</accession>
<sequence length="98" mass="10835">MNYRLVRGGFSHSEGDHAFVSVGEEHHATVREALSLPETAVPQNEAFSVPLSARAVLDRLQGWRLVGIAGPEAGNGFYNDHRSGQFRERATLTSFLRK</sequence>
<evidence type="ECO:0000313" key="1">
    <source>
        <dbReference type="EnsemblMetazoa" id="PPA42752.1"/>
    </source>
</evidence>
<dbReference type="EnsemblMetazoa" id="PPA42752.1">
    <property type="protein sequence ID" value="PPA42752.1"/>
    <property type="gene ID" value="WBGene00281121"/>
</dbReference>
<dbReference type="Proteomes" id="UP000005239">
    <property type="component" value="Unassembled WGS sequence"/>
</dbReference>
<protein>
    <submittedName>
        <fullName evidence="1">Uncharacterized protein</fullName>
    </submittedName>
</protein>
<evidence type="ECO:0000313" key="2">
    <source>
        <dbReference type="Proteomes" id="UP000005239"/>
    </source>
</evidence>
<organism evidence="1 2">
    <name type="scientific">Pristionchus pacificus</name>
    <name type="common">Parasitic nematode worm</name>
    <dbReference type="NCBI Taxonomy" id="54126"/>
    <lineage>
        <taxon>Eukaryota</taxon>
        <taxon>Metazoa</taxon>
        <taxon>Ecdysozoa</taxon>
        <taxon>Nematoda</taxon>
        <taxon>Chromadorea</taxon>
        <taxon>Rhabditida</taxon>
        <taxon>Rhabditina</taxon>
        <taxon>Diplogasteromorpha</taxon>
        <taxon>Diplogasteroidea</taxon>
        <taxon>Neodiplogasteridae</taxon>
        <taxon>Pristionchus</taxon>
    </lineage>
</organism>